<name>W1PCY3_AMBTC</name>
<dbReference type="PROSITE" id="PS51050">
    <property type="entry name" value="ZF_CW"/>
    <property type="match status" value="1"/>
</dbReference>
<feature type="domain" description="CW-type" evidence="7">
    <location>
        <begin position="460"/>
        <end position="520"/>
    </location>
</feature>
<keyword evidence="9" id="KW-1185">Reference proteome</keyword>
<reference evidence="9" key="1">
    <citation type="journal article" date="2013" name="Science">
        <title>The Amborella genome and the evolution of flowering plants.</title>
        <authorList>
            <consortium name="Amborella Genome Project"/>
        </authorList>
    </citation>
    <scope>NUCLEOTIDE SEQUENCE [LARGE SCALE GENOMIC DNA]</scope>
</reference>
<evidence type="ECO:0000313" key="9">
    <source>
        <dbReference type="Proteomes" id="UP000017836"/>
    </source>
</evidence>
<accession>W1PCY3</accession>
<dbReference type="InterPro" id="IPR019787">
    <property type="entry name" value="Znf_PHD-finger"/>
</dbReference>
<dbReference type="SMART" id="SM00249">
    <property type="entry name" value="PHD"/>
    <property type="match status" value="1"/>
</dbReference>
<keyword evidence="2 4" id="KW-0863">Zinc-finger</keyword>
<dbReference type="PANTHER" id="PTHR47162">
    <property type="entry name" value="OS02G0192300 PROTEIN"/>
    <property type="match status" value="1"/>
</dbReference>
<dbReference type="PROSITE" id="PS01359">
    <property type="entry name" value="ZF_PHD_1"/>
    <property type="match status" value="1"/>
</dbReference>
<dbReference type="eggNOG" id="ENOG502QR8P">
    <property type="taxonomic scope" value="Eukaryota"/>
</dbReference>
<evidence type="ECO:0000256" key="1">
    <source>
        <dbReference type="ARBA" id="ARBA00022723"/>
    </source>
</evidence>
<evidence type="ECO:0000259" key="7">
    <source>
        <dbReference type="PROSITE" id="PS51050"/>
    </source>
</evidence>
<feature type="compositionally biased region" description="Low complexity" evidence="5">
    <location>
        <begin position="259"/>
        <end position="269"/>
    </location>
</feature>
<sequence length="596" mass="66890">MAVQDTVPHSPKAVLSFVSGHLQQKPSEIKNNWPQEVDLQHCGLEHQERLTNSQGISVLIQDKNNSSKGIQLSNFSLCPYEDKGDNHVYKRRNGRNSSTCQSTQVEKGSTKKEMQCYGPNSVQLNMIDYKDDPQVLSSRCSIGEDGALSTCQDVTTEDCEKPHEEKSFGKTYERKRYGFRSKCSWFGNKIKSREVASKSDAFYLDGESGGIVEASCNVISISSSNADSCLSANHSSSFPNFEECSKCINPEVSEAGECSSSGNKTNKSSGKCDPEKQRIISILQMHGLLGQLWSEESSISPDDVGDNTCMQQCKVCGVTEKSSKLLICDECEEAFHMLCCNPRVNRIPVEVWFCQQCKRQRKRSLGRKLRSSSPSSSDEMLFEMKDVPVRRPNPLTFMFKDTEPYTTQVRIGEEFQAEVPEWSGPISADPDNPFMGTPLESAHLDCLIDKRGKNGHSIVTASVGNWLQCRATSCDGDAMSCGKWRRAPLYETQTDDWDCSCAVRWDPTHADCAVPQELSTNEVLGHLKYIEVGYLLIIFWHIPIPKLCTLIEKDLDTQDRTIERQGPSHVRQLEIQSIRGRLAWYPKFNMDLKDDG</sequence>
<protein>
    <recommendedName>
        <fullName evidence="10">PHD-type domain-containing protein</fullName>
    </recommendedName>
</protein>
<dbReference type="EMBL" id="KI394011">
    <property type="protein sequence ID" value="ERN05491.1"/>
    <property type="molecule type" value="Genomic_DNA"/>
</dbReference>
<evidence type="ECO:0008006" key="10">
    <source>
        <dbReference type="Google" id="ProtNLM"/>
    </source>
</evidence>
<dbReference type="Gene3D" id="3.30.40.100">
    <property type="match status" value="1"/>
</dbReference>
<feature type="domain" description="PHD-type" evidence="6">
    <location>
        <begin position="310"/>
        <end position="360"/>
    </location>
</feature>
<dbReference type="InterPro" id="IPR019786">
    <property type="entry name" value="Zinc_finger_PHD-type_CS"/>
</dbReference>
<evidence type="ECO:0000313" key="8">
    <source>
        <dbReference type="EMBL" id="ERN05491.1"/>
    </source>
</evidence>
<dbReference type="FunFam" id="3.30.40.100:FF:000005">
    <property type="entry name" value="uncharacterized protein LOC106759733 isoform X4"/>
    <property type="match status" value="1"/>
</dbReference>
<feature type="region of interest" description="Disordered" evidence="5">
    <location>
        <begin position="254"/>
        <end position="273"/>
    </location>
</feature>
<dbReference type="PANTHER" id="PTHR47162:SF10">
    <property type="entry name" value="METHYL-CPG-BINDING DOMAIN-CONTAINING PROTEIN 9 ISOFORM X1"/>
    <property type="match status" value="1"/>
</dbReference>
<dbReference type="PROSITE" id="PS50016">
    <property type="entry name" value="ZF_PHD_2"/>
    <property type="match status" value="1"/>
</dbReference>
<evidence type="ECO:0000256" key="2">
    <source>
        <dbReference type="ARBA" id="ARBA00022771"/>
    </source>
</evidence>
<keyword evidence="3" id="KW-0862">Zinc</keyword>
<evidence type="ECO:0000256" key="3">
    <source>
        <dbReference type="ARBA" id="ARBA00022833"/>
    </source>
</evidence>
<evidence type="ECO:0000259" key="6">
    <source>
        <dbReference type="PROSITE" id="PS50016"/>
    </source>
</evidence>
<keyword evidence="1" id="KW-0479">Metal-binding</keyword>
<dbReference type="AlphaFoldDB" id="W1PCY3"/>
<dbReference type="Proteomes" id="UP000017836">
    <property type="component" value="Unassembled WGS sequence"/>
</dbReference>
<evidence type="ECO:0000256" key="5">
    <source>
        <dbReference type="SAM" id="MobiDB-lite"/>
    </source>
</evidence>
<proteinExistence type="predicted"/>
<dbReference type="InterPro" id="IPR011124">
    <property type="entry name" value="Znf_CW"/>
</dbReference>
<dbReference type="SUPFAM" id="SSF57903">
    <property type="entry name" value="FYVE/PHD zinc finger"/>
    <property type="match status" value="1"/>
</dbReference>
<dbReference type="HOGENOM" id="CLU_458113_0_0_1"/>
<dbReference type="Gene3D" id="2.30.30.1150">
    <property type="match status" value="1"/>
</dbReference>
<dbReference type="Gramene" id="ERN05491">
    <property type="protein sequence ID" value="ERN05491"/>
    <property type="gene ID" value="AMTR_s00007p00256610"/>
</dbReference>
<dbReference type="Pfam" id="PF00628">
    <property type="entry name" value="PHD"/>
    <property type="match status" value="1"/>
</dbReference>
<evidence type="ECO:0000256" key="4">
    <source>
        <dbReference type="PROSITE-ProRule" id="PRU00146"/>
    </source>
</evidence>
<dbReference type="GO" id="GO:0008270">
    <property type="term" value="F:zinc ion binding"/>
    <property type="evidence" value="ECO:0007669"/>
    <property type="project" value="UniProtKB-KW"/>
</dbReference>
<dbReference type="InterPro" id="IPR001965">
    <property type="entry name" value="Znf_PHD"/>
</dbReference>
<organism evidence="8 9">
    <name type="scientific">Amborella trichopoda</name>
    <dbReference type="NCBI Taxonomy" id="13333"/>
    <lineage>
        <taxon>Eukaryota</taxon>
        <taxon>Viridiplantae</taxon>
        <taxon>Streptophyta</taxon>
        <taxon>Embryophyta</taxon>
        <taxon>Tracheophyta</taxon>
        <taxon>Spermatophyta</taxon>
        <taxon>Magnoliopsida</taxon>
        <taxon>Amborellales</taxon>
        <taxon>Amborellaceae</taxon>
        <taxon>Amborella</taxon>
    </lineage>
</organism>
<dbReference type="InterPro" id="IPR011011">
    <property type="entry name" value="Znf_FYVE_PHD"/>
</dbReference>
<gene>
    <name evidence="8" type="ORF">AMTR_s00007p00256610</name>
</gene>